<evidence type="ECO:0000256" key="9">
    <source>
        <dbReference type="ARBA" id="ARBA00023004"/>
    </source>
</evidence>
<keyword evidence="5" id="KW-0004">4Fe-4S</keyword>
<evidence type="ECO:0000256" key="3">
    <source>
        <dbReference type="ARBA" id="ARBA00005404"/>
    </source>
</evidence>
<comment type="similarity">
    <text evidence="3">Belongs to the complex I 75 kDa subunit family.</text>
</comment>
<evidence type="ECO:0000313" key="19">
    <source>
        <dbReference type="EMBL" id="PZN83417.1"/>
    </source>
</evidence>
<proteinExistence type="inferred from homology"/>
<dbReference type="Gene3D" id="3.30.70.20">
    <property type="match status" value="1"/>
</dbReference>
<keyword evidence="6" id="KW-0001">2Fe-2S</keyword>
<dbReference type="SUPFAM" id="SSF54862">
    <property type="entry name" value="4Fe-4S ferredoxins"/>
    <property type="match status" value="1"/>
</dbReference>
<evidence type="ECO:0000256" key="12">
    <source>
        <dbReference type="ARBA" id="ARBA00023136"/>
    </source>
</evidence>
<dbReference type="InterPro" id="IPR016214">
    <property type="entry name" value="NAD-red_Hydgase_HoxS_gsu"/>
</dbReference>
<dbReference type="PROSITE" id="PS51839">
    <property type="entry name" value="4FE4S_HC3"/>
    <property type="match status" value="1"/>
</dbReference>
<dbReference type="InterPro" id="IPR000283">
    <property type="entry name" value="NADH_UbQ_OxRdtase_75kDa_su_CS"/>
</dbReference>
<accession>A0A2W4TM31</accession>
<dbReference type="GO" id="GO:0016020">
    <property type="term" value="C:membrane"/>
    <property type="evidence" value="ECO:0007669"/>
    <property type="project" value="UniProtKB-SubCell"/>
</dbReference>
<comment type="subunit">
    <text evidence="13">Composed of 13 different subunits. Subunits NuoCD, E, F, and G constitute the peripheral sector of the complex.</text>
</comment>
<keyword evidence="10" id="KW-0411">Iron-sulfur</keyword>
<dbReference type="EMBL" id="QJPH01000187">
    <property type="protein sequence ID" value="PZN83417.1"/>
    <property type="molecule type" value="Genomic_DNA"/>
</dbReference>
<organism evidence="19 20">
    <name type="scientific">Candidatus Methylumidiphilus alinenensis</name>
    <dbReference type="NCBI Taxonomy" id="2202197"/>
    <lineage>
        <taxon>Bacteria</taxon>
        <taxon>Pseudomonadati</taxon>
        <taxon>Pseudomonadota</taxon>
        <taxon>Gammaproteobacteria</taxon>
        <taxon>Methylococcales</taxon>
        <taxon>Candidatus Methylumidiphilus</taxon>
    </lineage>
</organism>
<keyword evidence="8" id="KW-1278">Translocase</keyword>
<dbReference type="GO" id="GO:0042773">
    <property type="term" value="P:ATP synthesis coupled electron transport"/>
    <property type="evidence" value="ECO:0007669"/>
    <property type="project" value="InterPro"/>
</dbReference>
<evidence type="ECO:0000313" key="20">
    <source>
        <dbReference type="Proteomes" id="UP000249396"/>
    </source>
</evidence>
<dbReference type="Gene3D" id="3.10.20.740">
    <property type="match status" value="1"/>
</dbReference>
<dbReference type="PROSITE" id="PS51085">
    <property type="entry name" value="2FE2S_FER_2"/>
    <property type="match status" value="1"/>
</dbReference>
<dbReference type="CDD" id="cd00207">
    <property type="entry name" value="fer2"/>
    <property type="match status" value="1"/>
</dbReference>
<dbReference type="PIRSF" id="PIRSF000309">
    <property type="entry name" value="NAD_red_hyd_HoxU"/>
    <property type="match status" value="1"/>
</dbReference>
<dbReference type="InterPro" id="IPR036010">
    <property type="entry name" value="2Fe-2S_ferredoxin-like_sf"/>
</dbReference>
<comment type="cofactor">
    <cofactor evidence="1">
        <name>[4Fe-4S] cluster</name>
        <dbReference type="ChEBI" id="CHEBI:49883"/>
    </cofactor>
</comment>
<dbReference type="PROSITE" id="PS00642">
    <property type="entry name" value="COMPLEX1_75K_2"/>
    <property type="match status" value="1"/>
</dbReference>
<evidence type="ECO:0000259" key="18">
    <source>
        <dbReference type="PROSITE" id="PS51839"/>
    </source>
</evidence>
<comment type="subcellular location">
    <subcellularLocation>
        <location evidence="2">Membrane</location>
    </subcellularLocation>
</comment>
<sequence length="243" mass="26778">MSKNTLTIDGKPVSFKDGDTIMEAAIRAGIYIPHLCHNPELIPQGNCRLCEVKINGRNSSACTFPAAEGQNILNNTKELNENRRTIIQMLFVEGNHLCPGCEKSGNCKLQAIAYSLNMLDNRFPLFYPKRETDSSHPDILLDRNRCIFCEMCVRASHEVDGKDVFAISGRGINNHLIVNSPSGQLKDSSMEATDKAAHVCPVGAIIVKRHGFEIPIGQRIYDNKPIGEVSMAAGMAQEEKNHG</sequence>
<keyword evidence="12" id="KW-0472">Membrane</keyword>
<evidence type="ECO:0000256" key="14">
    <source>
        <dbReference type="ARBA" id="ARBA00031577"/>
    </source>
</evidence>
<name>A0A2W4TM31_9GAMM</name>
<evidence type="ECO:0000256" key="15">
    <source>
        <dbReference type="ARBA" id="ARBA00032783"/>
    </source>
</evidence>
<dbReference type="GO" id="GO:0051537">
    <property type="term" value="F:2 iron, 2 sulfur cluster binding"/>
    <property type="evidence" value="ECO:0007669"/>
    <property type="project" value="UniProtKB-KW"/>
</dbReference>
<dbReference type="Pfam" id="PF13459">
    <property type="entry name" value="Fer4_15"/>
    <property type="match status" value="1"/>
</dbReference>
<dbReference type="GO" id="GO:0016491">
    <property type="term" value="F:oxidoreductase activity"/>
    <property type="evidence" value="ECO:0007669"/>
    <property type="project" value="InterPro"/>
</dbReference>
<evidence type="ECO:0000256" key="11">
    <source>
        <dbReference type="ARBA" id="ARBA00023027"/>
    </source>
</evidence>
<evidence type="ECO:0000256" key="2">
    <source>
        <dbReference type="ARBA" id="ARBA00004370"/>
    </source>
</evidence>
<reference evidence="19 20" key="1">
    <citation type="journal article" date="2018" name="Aquat. Microb. Ecol.">
        <title>Gammaproteobacterial methanotrophs dominate.</title>
        <authorList>
            <person name="Rissanen A.J."/>
            <person name="Saarenheimo J."/>
            <person name="Tiirola M."/>
            <person name="Peura S."/>
            <person name="Aalto S.L."/>
            <person name="Karvinen A."/>
            <person name="Nykanen H."/>
        </authorList>
    </citation>
    <scope>NUCLEOTIDE SEQUENCE [LARGE SCALE GENOMIC DNA]</scope>
    <source>
        <strain evidence="19">AMbin10</strain>
    </source>
</reference>
<comment type="cofactor">
    <cofactor evidence="16">
        <name>[2Fe-2S] cluster</name>
        <dbReference type="ChEBI" id="CHEBI:190135"/>
    </cofactor>
</comment>
<dbReference type="GO" id="GO:0051539">
    <property type="term" value="F:4 iron, 4 sulfur cluster binding"/>
    <property type="evidence" value="ECO:0007669"/>
    <property type="project" value="UniProtKB-KW"/>
</dbReference>
<evidence type="ECO:0000259" key="17">
    <source>
        <dbReference type="PROSITE" id="PS51085"/>
    </source>
</evidence>
<evidence type="ECO:0000256" key="6">
    <source>
        <dbReference type="ARBA" id="ARBA00022714"/>
    </source>
</evidence>
<dbReference type="Proteomes" id="UP000249396">
    <property type="component" value="Unassembled WGS sequence"/>
</dbReference>
<evidence type="ECO:0000256" key="7">
    <source>
        <dbReference type="ARBA" id="ARBA00022723"/>
    </source>
</evidence>
<keyword evidence="11" id="KW-0520">NAD</keyword>
<evidence type="ECO:0000256" key="5">
    <source>
        <dbReference type="ARBA" id="ARBA00022485"/>
    </source>
</evidence>
<dbReference type="InterPro" id="IPR001041">
    <property type="entry name" value="2Fe-2S_ferredoxin-type"/>
</dbReference>
<dbReference type="SUPFAM" id="SSF54292">
    <property type="entry name" value="2Fe-2S ferredoxin-like"/>
    <property type="match status" value="1"/>
</dbReference>
<dbReference type="SMART" id="SM00929">
    <property type="entry name" value="NADH-G_4Fe-4S_3"/>
    <property type="match status" value="1"/>
</dbReference>
<keyword evidence="7" id="KW-0479">Metal-binding</keyword>
<dbReference type="GO" id="GO:0046872">
    <property type="term" value="F:metal ion binding"/>
    <property type="evidence" value="ECO:0007669"/>
    <property type="project" value="UniProtKB-KW"/>
</dbReference>
<dbReference type="InterPro" id="IPR019574">
    <property type="entry name" value="NADH_UbQ_OxRdtase_Gsu_4Fe4S-bd"/>
</dbReference>
<gene>
    <name evidence="19" type="ORF">DM484_04410</name>
</gene>
<dbReference type="GO" id="GO:0008137">
    <property type="term" value="F:NADH dehydrogenase (ubiquinone) activity"/>
    <property type="evidence" value="ECO:0007669"/>
    <property type="project" value="InterPro"/>
</dbReference>
<dbReference type="AlphaFoldDB" id="A0A2W4TM31"/>
<dbReference type="FunFam" id="3.10.20.740:FF:000004">
    <property type="entry name" value="NADH-quinone oxidoreductase"/>
    <property type="match status" value="1"/>
</dbReference>
<evidence type="ECO:0000256" key="4">
    <source>
        <dbReference type="ARBA" id="ARBA00019902"/>
    </source>
</evidence>
<evidence type="ECO:0000256" key="16">
    <source>
        <dbReference type="ARBA" id="ARBA00034078"/>
    </source>
</evidence>
<keyword evidence="9" id="KW-0408">Iron</keyword>
<dbReference type="Pfam" id="PF10588">
    <property type="entry name" value="NADH-G_4Fe-4S_3"/>
    <property type="match status" value="1"/>
</dbReference>
<protein>
    <recommendedName>
        <fullName evidence="4">NADH-quinone oxidoreductase subunit G</fullName>
    </recommendedName>
    <alternativeName>
        <fullName evidence="14">NADH dehydrogenase I subunit G</fullName>
    </alternativeName>
    <alternativeName>
        <fullName evidence="15">NDH-1 subunit G</fullName>
    </alternativeName>
</protein>
<evidence type="ECO:0000256" key="8">
    <source>
        <dbReference type="ARBA" id="ARBA00022967"/>
    </source>
</evidence>
<dbReference type="Pfam" id="PF13510">
    <property type="entry name" value="Fer2_4"/>
    <property type="match status" value="1"/>
</dbReference>
<evidence type="ECO:0000256" key="10">
    <source>
        <dbReference type="ARBA" id="ARBA00023014"/>
    </source>
</evidence>
<feature type="domain" description="2Fe-2S ferredoxin-type" evidence="17">
    <location>
        <begin position="2"/>
        <end position="78"/>
    </location>
</feature>
<feature type="domain" description="4Fe-4S His(Cys)3-ligated-type" evidence="18">
    <location>
        <begin position="78"/>
        <end position="117"/>
    </location>
</feature>
<evidence type="ECO:0000256" key="13">
    <source>
        <dbReference type="ARBA" id="ARBA00026021"/>
    </source>
</evidence>
<comment type="caution">
    <text evidence="19">The sequence shown here is derived from an EMBL/GenBank/DDBJ whole genome shotgun (WGS) entry which is preliminary data.</text>
</comment>
<evidence type="ECO:0000256" key="1">
    <source>
        <dbReference type="ARBA" id="ARBA00001966"/>
    </source>
</evidence>